<feature type="region of interest" description="Disordered" evidence="1">
    <location>
        <begin position="241"/>
        <end position="263"/>
    </location>
</feature>
<keyword evidence="3" id="KW-1185">Reference proteome</keyword>
<evidence type="ECO:0000313" key="2">
    <source>
        <dbReference type="EMBL" id="KIJ04482.1"/>
    </source>
</evidence>
<protein>
    <recommendedName>
        <fullName evidence="4">C2H2-type domain-containing protein</fullName>
    </recommendedName>
</protein>
<evidence type="ECO:0008006" key="4">
    <source>
        <dbReference type="Google" id="ProtNLM"/>
    </source>
</evidence>
<feature type="compositionally biased region" description="Low complexity" evidence="1">
    <location>
        <begin position="241"/>
        <end position="251"/>
    </location>
</feature>
<feature type="compositionally biased region" description="Polar residues" evidence="1">
    <location>
        <begin position="49"/>
        <end position="65"/>
    </location>
</feature>
<proteinExistence type="predicted"/>
<dbReference type="AlphaFoldDB" id="A0A0C9T8A3"/>
<dbReference type="OrthoDB" id="2647604at2759"/>
<gene>
    <name evidence="2" type="ORF">PAXINDRAFT_104162</name>
</gene>
<dbReference type="Proteomes" id="UP000053647">
    <property type="component" value="Unassembled WGS sequence"/>
</dbReference>
<name>A0A0C9T8A3_PAXIN</name>
<dbReference type="EMBL" id="KN821793">
    <property type="protein sequence ID" value="KIJ04482.1"/>
    <property type="molecule type" value="Genomic_DNA"/>
</dbReference>
<dbReference type="Gene3D" id="3.30.160.60">
    <property type="entry name" value="Classic Zinc Finger"/>
    <property type="match status" value="1"/>
</dbReference>
<feature type="region of interest" description="Disordered" evidence="1">
    <location>
        <begin position="36"/>
        <end position="65"/>
    </location>
</feature>
<sequence>MFCGFCKHSLHSSSYNSPSTTCPYCSGPGGQGGSFSQMHVPRYPPLSGRESSLPSKQTSTHPASPYQQIWLTPAVGPSDLVSRARTPAGGPQHSISQPPYEYGHVSQQHDRSNGSRTDTPLAAGALSTRRPASAQSPGVHPAFGDESPIDIPVNFRQLLREALIRGLPLVVLFDALTEYGMSLITSNHTRPEDGVAIPWLYAPGQDDQDHLSLSRPATTANPERFHPLPEHVMVHLITSPSSARSSAPNRRQAFSFPPRTPNGPSHNFAVVHSPVSIQSTSTRSIHQPPPHLSVPIHIRRLQSGDPRGNAPSQQPLPQSIKNSSATANKVCARLSEGIWVDEWDLKNSKCQESGALHVYPCHWGETSEPQCEIRVGSTPSSVLKHLQRWHDMPPGGVGRITCSWASCREEMNKESISRHVALHIGQKIQCPACEKVYTRDETLRDHKGTQAACGSAQGIVFFGPHVHTLSSLQVASAEGAQMRTRGQE</sequence>
<feature type="region of interest" description="Disordered" evidence="1">
    <location>
        <begin position="80"/>
        <end position="147"/>
    </location>
</feature>
<dbReference type="HOGENOM" id="CLU_560319_0_0_1"/>
<evidence type="ECO:0000313" key="3">
    <source>
        <dbReference type="Proteomes" id="UP000053647"/>
    </source>
</evidence>
<reference evidence="2 3" key="1">
    <citation type="submission" date="2014-06" db="EMBL/GenBank/DDBJ databases">
        <authorList>
            <consortium name="DOE Joint Genome Institute"/>
            <person name="Kuo A."/>
            <person name="Kohler A."/>
            <person name="Nagy L.G."/>
            <person name="Floudas D."/>
            <person name="Copeland A."/>
            <person name="Barry K.W."/>
            <person name="Cichocki N."/>
            <person name="Veneault-Fourrey C."/>
            <person name="LaButti K."/>
            <person name="Lindquist E.A."/>
            <person name="Lipzen A."/>
            <person name="Lundell T."/>
            <person name="Morin E."/>
            <person name="Murat C."/>
            <person name="Sun H."/>
            <person name="Tunlid A."/>
            <person name="Henrissat B."/>
            <person name="Grigoriev I.V."/>
            <person name="Hibbett D.S."/>
            <person name="Martin F."/>
            <person name="Nordberg H.P."/>
            <person name="Cantor M.N."/>
            <person name="Hua S.X."/>
        </authorList>
    </citation>
    <scope>NUCLEOTIDE SEQUENCE [LARGE SCALE GENOMIC DNA]</scope>
    <source>
        <strain evidence="2 3">ATCC 200175</strain>
    </source>
</reference>
<evidence type="ECO:0000256" key="1">
    <source>
        <dbReference type="SAM" id="MobiDB-lite"/>
    </source>
</evidence>
<accession>A0A0C9T8A3</accession>
<organism evidence="2 3">
    <name type="scientific">Paxillus involutus ATCC 200175</name>
    <dbReference type="NCBI Taxonomy" id="664439"/>
    <lineage>
        <taxon>Eukaryota</taxon>
        <taxon>Fungi</taxon>
        <taxon>Dikarya</taxon>
        <taxon>Basidiomycota</taxon>
        <taxon>Agaricomycotina</taxon>
        <taxon>Agaricomycetes</taxon>
        <taxon>Agaricomycetidae</taxon>
        <taxon>Boletales</taxon>
        <taxon>Paxilineae</taxon>
        <taxon>Paxillaceae</taxon>
        <taxon>Paxillus</taxon>
    </lineage>
</organism>
<reference evidence="3" key="2">
    <citation type="submission" date="2015-01" db="EMBL/GenBank/DDBJ databases">
        <title>Evolutionary Origins and Diversification of the Mycorrhizal Mutualists.</title>
        <authorList>
            <consortium name="DOE Joint Genome Institute"/>
            <consortium name="Mycorrhizal Genomics Consortium"/>
            <person name="Kohler A."/>
            <person name="Kuo A."/>
            <person name="Nagy L.G."/>
            <person name="Floudas D."/>
            <person name="Copeland A."/>
            <person name="Barry K.W."/>
            <person name="Cichocki N."/>
            <person name="Veneault-Fourrey C."/>
            <person name="LaButti K."/>
            <person name="Lindquist E.A."/>
            <person name="Lipzen A."/>
            <person name="Lundell T."/>
            <person name="Morin E."/>
            <person name="Murat C."/>
            <person name="Riley R."/>
            <person name="Ohm R."/>
            <person name="Sun H."/>
            <person name="Tunlid A."/>
            <person name="Henrissat B."/>
            <person name="Grigoriev I.V."/>
            <person name="Hibbett D.S."/>
            <person name="Martin F."/>
        </authorList>
    </citation>
    <scope>NUCLEOTIDE SEQUENCE [LARGE SCALE GENOMIC DNA]</scope>
    <source>
        <strain evidence="3">ATCC 200175</strain>
    </source>
</reference>
<feature type="compositionally biased region" description="Polar residues" evidence="1">
    <location>
        <begin position="310"/>
        <end position="323"/>
    </location>
</feature>
<feature type="region of interest" description="Disordered" evidence="1">
    <location>
        <begin position="301"/>
        <end position="323"/>
    </location>
</feature>